<gene>
    <name evidence="4" type="ORF">B8W72_05835</name>
</gene>
<keyword evidence="2" id="KW-0560">Oxidoreductase</keyword>
<dbReference type="RefSeq" id="WP_086974929.1">
    <property type="nucleotide sequence ID" value="NZ_NFSB01000060.1"/>
</dbReference>
<dbReference type="InterPro" id="IPR016160">
    <property type="entry name" value="Ald_DH_CS_CYS"/>
</dbReference>
<dbReference type="CDD" id="cd07082">
    <property type="entry name" value="ALDH_F11_NP-GAPDH"/>
    <property type="match status" value="1"/>
</dbReference>
<dbReference type="InterPro" id="IPR016162">
    <property type="entry name" value="Ald_DH_N"/>
</dbReference>
<dbReference type="PANTHER" id="PTHR43353:SF5">
    <property type="entry name" value="SUCCINATE-SEMIALDEHYDE DEHYDROGENASE, MITOCHONDRIAL"/>
    <property type="match status" value="1"/>
</dbReference>
<dbReference type="InterPro" id="IPR015590">
    <property type="entry name" value="Aldehyde_DH_dom"/>
</dbReference>
<sequence>MDRLLDSLFPSAENIPETWRLGAPLEQRDYLVNGELRRWDGALATVRSPVWLKEGADERQVVLGSAPLLDADTALTALDAAVQAYDKGRGAWPNMRVAERIQHVESFLARMREQRQAVVKLLMWEIGKNLKDSEKEFDRTCDYIVDTINALKDLDRRSSRFELEQGTLGQIRRAPLGVALCMGPYNYPLNETFTTLIPALIMGNTVVFKPAKFGVLLIRPLLEAFRDSFPPGVINVIYGRGRETVSALMASGKVDVFAFIGTHKAASDLKKLHPRPHRLRAALGLDAKNPGIVLPQVDLDNAVEEAVTGALSFNGQRCTALKILFVHEDVVDAFLDKFQRKLAALKPGMPWEPGVALTPLPEPGKVDYLDGLVADATAKGARVLNEGGGQSRGSFFYPALLYPVNHGMRVYHEEQFGPLVPVVPYRDLQTVIDYVLDSDYGQQLSLFGNDPATIGSLVDIFANQVGRININAQCQRGPDTYPFNGRKNSAEGTLSVHDALRVFSIRTLVATRFQEANKELISEIIRNRQSSFLTTDYIF</sequence>
<proteinExistence type="inferred from homology"/>
<evidence type="ECO:0000256" key="1">
    <source>
        <dbReference type="ARBA" id="ARBA00009986"/>
    </source>
</evidence>
<feature type="domain" description="Aldehyde dehydrogenase" evidence="3">
    <location>
        <begin position="60"/>
        <end position="503"/>
    </location>
</feature>
<comment type="similarity">
    <text evidence="1">Belongs to the aldehyde dehydrogenase family.</text>
</comment>
<dbReference type="PANTHER" id="PTHR43353">
    <property type="entry name" value="SUCCINATE-SEMIALDEHYDE DEHYDROGENASE, MITOCHONDRIAL"/>
    <property type="match status" value="1"/>
</dbReference>
<reference evidence="4 5" key="1">
    <citation type="submission" date="2017-05" db="EMBL/GenBank/DDBJ databases">
        <title>Whole genome sequence of Pseudomonas putida isolate 1312 commercialized as a biostimulant.</title>
        <authorList>
            <person name="Crovadore J."/>
            <person name="Blanc P."/>
            <person name="Chablais R."/>
            <person name="Cochard B."/>
            <person name="Grizard D."/>
            <person name="Lefort F."/>
        </authorList>
    </citation>
    <scope>NUCLEOTIDE SEQUENCE [LARGE SCALE GENOMIC DNA]</scope>
    <source>
        <strain evidence="4 5">1312</strain>
    </source>
</reference>
<evidence type="ECO:0000256" key="2">
    <source>
        <dbReference type="ARBA" id="ARBA00023002"/>
    </source>
</evidence>
<evidence type="ECO:0000313" key="4">
    <source>
        <dbReference type="EMBL" id="OUM36820.1"/>
    </source>
</evidence>
<accession>A0A1Y3LKX1</accession>
<protein>
    <submittedName>
        <fullName evidence="4">NADP-dependent glyceraldehyde-3-phosphate dehydrogenase</fullName>
    </submittedName>
</protein>
<dbReference type="FunFam" id="3.40.605.10:FF:000021">
    <property type="entry name" value="NADP-dependent glyceraldehyde-3-phosphate dehydrogenase"/>
    <property type="match status" value="1"/>
</dbReference>
<dbReference type="GO" id="GO:0016620">
    <property type="term" value="F:oxidoreductase activity, acting on the aldehyde or oxo group of donors, NAD or NADP as acceptor"/>
    <property type="evidence" value="ECO:0007669"/>
    <property type="project" value="InterPro"/>
</dbReference>
<dbReference type="EMBL" id="NFSB01000060">
    <property type="protein sequence ID" value="OUM36820.1"/>
    <property type="molecule type" value="Genomic_DNA"/>
</dbReference>
<comment type="caution">
    <text evidence="4">The sequence shown here is derived from an EMBL/GenBank/DDBJ whole genome shotgun (WGS) entry which is preliminary data.</text>
</comment>
<dbReference type="Pfam" id="PF00171">
    <property type="entry name" value="Aldedh"/>
    <property type="match status" value="1"/>
</dbReference>
<dbReference type="Gene3D" id="3.40.605.10">
    <property type="entry name" value="Aldehyde Dehydrogenase, Chain A, domain 1"/>
    <property type="match status" value="1"/>
</dbReference>
<dbReference type="Proteomes" id="UP000196082">
    <property type="component" value="Unassembled WGS sequence"/>
</dbReference>
<dbReference type="InterPro" id="IPR050740">
    <property type="entry name" value="Aldehyde_DH_Superfamily"/>
</dbReference>
<dbReference type="AlphaFoldDB" id="A0A1Y3LKX1"/>
<dbReference type="InterPro" id="IPR016163">
    <property type="entry name" value="Ald_DH_C"/>
</dbReference>
<evidence type="ECO:0000313" key="5">
    <source>
        <dbReference type="Proteomes" id="UP000196082"/>
    </source>
</evidence>
<dbReference type="Gene3D" id="3.40.309.10">
    <property type="entry name" value="Aldehyde Dehydrogenase, Chain A, domain 2"/>
    <property type="match status" value="1"/>
</dbReference>
<name>A0A1Y3LKX1_PSEPU</name>
<evidence type="ECO:0000259" key="3">
    <source>
        <dbReference type="Pfam" id="PF00171"/>
    </source>
</evidence>
<dbReference type="InterPro" id="IPR016161">
    <property type="entry name" value="Ald_DH/histidinol_DH"/>
</dbReference>
<dbReference type="SUPFAM" id="SSF53720">
    <property type="entry name" value="ALDH-like"/>
    <property type="match status" value="1"/>
</dbReference>
<dbReference type="PROSITE" id="PS00070">
    <property type="entry name" value="ALDEHYDE_DEHYDR_CYS"/>
    <property type="match status" value="1"/>
</dbReference>
<organism evidence="4 5">
    <name type="scientific">Pseudomonas putida</name>
    <name type="common">Arthrobacter siderocapsulatus</name>
    <dbReference type="NCBI Taxonomy" id="303"/>
    <lineage>
        <taxon>Bacteria</taxon>
        <taxon>Pseudomonadati</taxon>
        <taxon>Pseudomonadota</taxon>
        <taxon>Gammaproteobacteria</taxon>
        <taxon>Pseudomonadales</taxon>
        <taxon>Pseudomonadaceae</taxon>
        <taxon>Pseudomonas</taxon>
    </lineage>
</organism>